<dbReference type="SMART" id="SM01360">
    <property type="entry name" value="A2M"/>
    <property type="match status" value="1"/>
</dbReference>
<dbReference type="Pfam" id="PF17962">
    <property type="entry name" value="bMG6"/>
    <property type="match status" value="1"/>
</dbReference>
<dbReference type="InterPro" id="IPR021868">
    <property type="entry name" value="Alpha_2_Macroglob_MG3"/>
</dbReference>
<evidence type="ECO:0000256" key="1">
    <source>
        <dbReference type="ARBA" id="ARBA00010556"/>
    </source>
</evidence>
<dbReference type="PANTHER" id="PTHR40094">
    <property type="entry name" value="ALPHA-2-MACROGLOBULIN HOMOLOG"/>
    <property type="match status" value="1"/>
</dbReference>
<evidence type="ECO:0000313" key="6">
    <source>
        <dbReference type="Proteomes" id="UP000658258"/>
    </source>
</evidence>
<dbReference type="SUPFAM" id="SSF48239">
    <property type="entry name" value="Terpenoid cyclases/Protein prenyltransferases"/>
    <property type="match status" value="1"/>
</dbReference>
<dbReference type="Pfam" id="PF17973">
    <property type="entry name" value="bMG10"/>
    <property type="match status" value="1"/>
</dbReference>
<dbReference type="InterPro" id="IPR008930">
    <property type="entry name" value="Terpenoid_cyclase/PrenylTrfase"/>
</dbReference>
<gene>
    <name evidence="5" type="ORF">GCM10011340_23380</name>
</gene>
<dbReference type="SMART" id="SM01419">
    <property type="entry name" value="Thiol-ester_cl"/>
    <property type="match status" value="1"/>
</dbReference>
<organism evidence="5 6">
    <name type="scientific">Roseivirga thermotolerans</name>
    <dbReference type="NCBI Taxonomy" id="1758176"/>
    <lineage>
        <taxon>Bacteria</taxon>
        <taxon>Pseudomonadati</taxon>
        <taxon>Bacteroidota</taxon>
        <taxon>Cytophagia</taxon>
        <taxon>Cytophagales</taxon>
        <taxon>Roseivirgaceae</taxon>
        <taxon>Roseivirga</taxon>
    </lineage>
</organism>
<dbReference type="Pfam" id="PF07678">
    <property type="entry name" value="TED_complement"/>
    <property type="match status" value="1"/>
</dbReference>
<comment type="similarity">
    <text evidence="1">Belongs to the protease inhibitor I39 (alpha-2-macroglobulin) family. Bacterial alpha-2-macroglobulin subfamily.</text>
</comment>
<dbReference type="InterPro" id="IPR001599">
    <property type="entry name" value="Macroglobln_a2"/>
</dbReference>
<evidence type="ECO:0008006" key="7">
    <source>
        <dbReference type="Google" id="ProtNLM"/>
    </source>
</evidence>
<sequence>MHIKKIMSSLLLFLLILVVFNACQKNKKTSSDYDRIADQQYSQVITAYTSGKISSRSVITLQLAEDISPDRQQKLALSFTPSLKGELRWITPRVVEFKPSSPLPNGKSYVGRLSLEGLGLAKAEGLKPFEFQFAVIEQDYDLNIIGLVSDEDEPMRQQIIQGEFTTADVVDTLNLQKAVTFEQEGNTLPVHWQFDRTIGKKHSFYVTSVQRKEQSSTVRFKVDGSVIGARRDREENLEVPSLNDFSVISTRMEKGEDSHIVLHFSDPLNERQDLTGLITLEDDPNPKFVVSGNSVKVYPSTDLNGDKLVQVYAGIRNRLDFKMAKGYQQAVNFSQLKPQIRLTRQGSILPGTQGLILPFDAVNLRAVEVTVIKINESNVLQFLQVNNLDGDEQLRRVGKPIVHQVIMLDESGVTDFSRWNRFTLDLAEYMTPEKGGIYQVRLNIRKEFSLYNCGQTIEDLNLEGKIPEDNWATYSAERGGEYDSYYTYSYGMNYDWRERDNPCHDTYYASNARMVKTNLLASDLGLMAKLGNDRKLSVFVTDLKTTQPLTGVELKVYDYQQELLEVLRTDEKGRAALQTQRKPFLLEAVRGLDKGYLKLTDGTSLSVSNFDVGGARVERGIQGFLYGERGVWRPGDPIYLNFILEDKTHQLPEDHPVVLEFIDPSGQVKDRKVSNRSVNGFYHFPLQTNEDDPTGNWLARVQVGGSTFTKRVKVETIKPNRLKINFDLGKEKLTVTDRQVNARLHVNWLTGATAKNLKAEFDLFLNPVATVFEKYPNYMFDDQAREYYPETQRIFEGLIDTEGKAQVPIGLVSQPNAPGMLMATFSGKVYEPGGDFSIDQFSVPYYPYTHFVGIKKPEGDYRGRLVTQRDHTLEIVSVDADGRPVDRSELIFEVFRLQWRWWWDRSGDNLAYYVSRNEDNPYKRQLISTKNGKAQVHLNIPNDEWGRYYIRVRDPKSGHSAGSVTYFDWPGWADSNQRPGGASLLNFSTDKQEYKVGEKVTVRIPASNTGRALVSIENGSRVIDAHWLETKSGANEFSFEVTPDMAPNVYVNATLLQPHAQTQNDLPMRLYGIVPIQVTNEQTVLNPQITLPDVLKPEESFEVNVKEANGKPMTYTIAVVDEGLLDITRFQTPNPWHTFYARQALGVKSWDVYDHVIGAYSGDLSRMLALGGDGSGMRPENSKANRFKPVVKHLGPFRLEKGKTATHRIDMPNYVGSVRTMVVAGGNGAYGHTEKATPVRKPLMVLGTLPRVLGPGEQLQLPVSVFALEDFVKQAEVELKVSGPLLLKEGASKTVRFSGLGDELVNFALEVKPELGVGRIEILAKSGKETARHSIEIQVRNPNPMSTNLYQAALQPGESWEQSFTAIGIQGTNRTTLELSVIPPINLEKRLGYLISYPHGCIEQTTSAVFPQLFLNDVMELEPHRQNEVRKNVIDAIEKIGRFQTADGGFAYWPGNSDNNDWGTNYAGHFLLEAKDKGYSIPSTLLTNWKAYQSQQARRWSRYGRYNDDAVQAYRLYTLAKAQAPELGAMNRLREDEGLSLEAKWRLAAAYALAGKPQVAQEMVSKLPKVASKRSDYYFYGSLLRDNAMILEAMGLMGMQQEGMDLLRSVASELAEDQWLSTQTTAFSLLAIIKFVGINNNAFGRSLQAEYQVNSGSNQRIATSKPIRQIVLSANEQSGRLKLSNTGESMLFVHLIQQGQPLVGEEKDGSSGLRLEVNYFDRGNNPIDPSQMEQGTDFYAEVKVSNPGSRGIYRDIALSQVFPSGWEILNDRLNEIPGTSQGGNYTYRDIRDDRVYTYFDLRPNESKTFRVNLNATYTGKFYLPSVNAETMYDHTIYGRKAGRWVEVKRVN</sequence>
<evidence type="ECO:0000313" key="5">
    <source>
        <dbReference type="EMBL" id="GHE67214.1"/>
    </source>
</evidence>
<dbReference type="PANTHER" id="PTHR40094:SF1">
    <property type="entry name" value="UBIQUITIN DOMAIN-CONTAINING PROTEIN"/>
    <property type="match status" value="1"/>
</dbReference>
<dbReference type="InterPro" id="IPR051802">
    <property type="entry name" value="YfhM-like"/>
</dbReference>
<dbReference type="Gene3D" id="2.60.40.3710">
    <property type="match status" value="1"/>
</dbReference>
<keyword evidence="6" id="KW-1185">Reference proteome</keyword>
<evidence type="ECO:0000259" key="3">
    <source>
        <dbReference type="SMART" id="SM01359"/>
    </source>
</evidence>
<accession>A0ABQ3I5X0</accession>
<dbReference type="Pfam" id="PF00207">
    <property type="entry name" value="A2M"/>
    <property type="match status" value="1"/>
</dbReference>
<feature type="domain" description="Alpha-2-macroglobulin bait region" evidence="3">
    <location>
        <begin position="985"/>
        <end position="1127"/>
    </location>
</feature>
<dbReference type="InterPro" id="IPR011625">
    <property type="entry name" value="A2M_N_BRD"/>
</dbReference>
<dbReference type="InterPro" id="IPR047565">
    <property type="entry name" value="Alpha-macroglob_thiol-ester_cl"/>
</dbReference>
<dbReference type="InterPro" id="IPR041246">
    <property type="entry name" value="Bact_MG10"/>
</dbReference>
<dbReference type="Gene3D" id="2.60.40.1930">
    <property type="match status" value="1"/>
</dbReference>
<feature type="domain" description="Alpha-2-macroglobulin" evidence="4">
    <location>
        <begin position="1190"/>
        <end position="1281"/>
    </location>
</feature>
<dbReference type="CDD" id="cd02891">
    <property type="entry name" value="A2M_like"/>
    <property type="match status" value="1"/>
</dbReference>
<keyword evidence="2" id="KW-0732">Signal</keyword>
<dbReference type="Pfam" id="PF07703">
    <property type="entry name" value="A2M_BRD"/>
    <property type="match status" value="1"/>
</dbReference>
<dbReference type="Gene3D" id="1.50.10.20">
    <property type="match status" value="1"/>
</dbReference>
<dbReference type="Proteomes" id="UP000658258">
    <property type="component" value="Unassembled WGS sequence"/>
</dbReference>
<dbReference type="Pfam" id="PF01835">
    <property type="entry name" value="MG2"/>
    <property type="match status" value="1"/>
</dbReference>
<dbReference type="SMART" id="SM01359">
    <property type="entry name" value="A2M_N_2"/>
    <property type="match status" value="1"/>
</dbReference>
<reference evidence="6" key="1">
    <citation type="journal article" date="2019" name="Int. J. Syst. Evol. Microbiol.">
        <title>The Global Catalogue of Microorganisms (GCM) 10K type strain sequencing project: providing services to taxonomists for standard genome sequencing and annotation.</title>
        <authorList>
            <consortium name="The Broad Institute Genomics Platform"/>
            <consortium name="The Broad Institute Genome Sequencing Center for Infectious Disease"/>
            <person name="Wu L."/>
            <person name="Ma J."/>
        </authorList>
    </citation>
    <scope>NUCLEOTIDE SEQUENCE [LARGE SCALE GENOMIC DNA]</scope>
    <source>
        <strain evidence="6">CGMCC 1.15111</strain>
    </source>
</reference>
<dbReference type="InterPro" id="IPR002890">
    <property type="entry name" value="MG2"/>
</dbReference>
<protein>
    <recommendedName>
        <fullName evidence="7">Alpha-2-macroglobulin</fullName>
    </recommendedName>
</protein>
<dbReference type="Pfam" id="PF11974">
    <property type="entry name" value="bMG3"/>
    <property type="match status" value="1"/>
</dbReference>
<dbReference type="EMBL" id="BNAG01000003">
    <property type="protein sequence ID" value="GHE67214.1"/>
    <property type="molecule type" value="Genomic_DNA"/>
</dbReference>
<dbReference type="InterPro" id="IPR041203">
    <property type="entry name" value="Bact_A2M_MG5"/>
</dbReference>
<evidence type="ECO:0000259" key="4">
    <source>
        <dbReference type="SMART" id="SM01360"/>
    </source>
</evidence>
<proteinExistence type="inferred from homology"/>
<dbReference type="Pfam" id="PF17972">
    <property type="entry name" value="bMG5"/>
    <property type="match status" value="1"/>
</dbReference>
<dbReference type="InterPro" id="IPR041462">
    <property type="entry name" value="Bact_A2M_MG6"/>
</dbReference>
<dbReference type="InterPro" id="IPR011626">
    <property type="entry name" value="Alpha-macroglobulin_TED"/>
</dbReference>
<name>A0ABQ3I5X0_9BACT</name>
<evidence type="ECO:0000256" key="2">
    <source>
        <dbReference type="ARBA" id="ARBA00022729"/>
    </source>
</evidence>
<comment type="caution">
    <text evidence="5">The sequence shown here is derived from an EMBL/GenBank/DDBJ whole genome shotgun (WGS) entry which is preliminary data.</text>
</comment>
<dbReference type="RefSeq" id="WP_189630441.1">
    <property type="nucleotide sequence ID" value="NZ_BNAG01000003.1"/>
</dbReference>